<dbReference type="InterPro" id="IPR002156">
    <property type="entry name" value="RNaseH_domain"/>
</dbReference>
<name>A0ABR7EYL2_9FIRM</name>
<evidence type="ECO:0000256" key="1">
    <source>
        <dbReference type="ARBA" id="ARBA00000077"/>
    </source>
</evidence>
<dbReference type="InterPro" id="IPR011320">
    <property type="entry name" value="RNase_H1_N"/>
</dbReference>
<protein>
    <recommendedName>
        <fullName evidence="3">ribonuclease H</fullName>
        <ecNumber evidence="3">3.1.26.4</ecNumber>
    </recommendedName>
</protein>
<dbReference type="RefSeq" id="WP_186839762.1">
    <property type="nucleotide sequence ID" value="NZ_JACOOZ010000001.1"/>
</dbReference>
<reference evidence="9 10" key="1">
    <citation type="submission" date="2020-08" db="EMBL/GenBank/DDBJ databases">
        <title>Genome public.</title>
        <authorList>
            <person name="Liu C."/>
            <person name="Sun Q."/>
        </authorList>
    </citation>
    <scope>NUCLEOTIDE SEQUENCE [LARGE SCALE GENOMIC DNA]</scope>
    <source>
        <strain evidence="9 10">BX4</strain>
    </source>
</reference>
<evidence type="ECO:0000256" key="5">
    <source>
        <dbReference type="ARBA" id="ARBA00022723"/>
    </source>
</evidence>
<dbReference type="SUPFAM" id="SSF53098">
    <property type="entry name" value="Ribonuclease H-like"/>
    <property type="match status" value="1"/>
</dbReference>
<dbReference type="EC" id="3.1.26.4" evidence="3"/>
<keyword evidence="5" id="KW-0479">Metal-binding</keyword>
<dbReference type="Pfam" id="PF01693">
    <property type="entry name" value="Cauli_VI"/>
    <property type="match status" value="1"/>
</dbReference>
<dbReference type="InterPro" id="IPR009027">
    <property type="entry name" value="Ribosomal_bL9/RNase_H1_N"/>
</dbReference>
<feature type="domain" description="RNase H type-1" evidence="8">
    <location>
        <begin position="80"/>
        <end position="217"/>
    </location>
</feature>
<comment type="similarity">
    <text evidence="2">Belongs to the RNase H family.</text>
</comment>
<accession>A0ABR7EYL2</accession>
<dbReference type="InterPro" id="IPR050092">
    <property type="entry name" value="RNase_H"/>
</dbReference>
<gene>
    <name evidence="9" type="ORF">H8S00_00225</name>
</gene>
<organism evidence="9 10">
    <name type="scientific">Eubacterium segne</name>
    <dbReference type="NCBI Taxonomy" id="2763045"/>
    <lineage>
        <taxon>Bacteria</taxon>
        <taxon>Bacillati</taxon>
        <taxon>Bacillota</taxon>
        <taxon>Clostridia</taxon>
        <taxon>Eubacteriales</taxon>
        <taxon>Eubacteriaceae</taxon>
        <taxon>Eubacterium</taxon>
    </lineage>
</organism>
<dbReference type="SUPFAM" id="SSF55658">
    <property type="entry name" value="L9 N-domain-like"/>
    <property type="match status" value="1"/>
</dbReference>
<evidence type="ECO:0000313" key="9">
    <source>
        <dbReference type="EMBL" id="MBC5666427.1"/>
    </source>
</evidence>
<dbReference type="Pfam" id="PF00075">
    <property type="entry name" value="RNase_H"/>
    <property type="match status" value="1"/>
</dbReference>
<keyword evidence="7" id="KW-0378">Hydrolase</keyword>
<dbReference type="PANTHER" id="PTHR10642:SF26">
    <property type="entry name" value="RIBONUCLEASE H1"/>
    <property type="match status" value="1"/>
</dbReference>
<proteinExistence type="inferred from homology"/>
<evidence type="ECO:0000256" key="3">
    <source>
        <dbReference type="ARBA" id="ARBA00012180"/>
    </source>
</evidence>
<dbReference type="Proteomes" id="UP000597877">
    <property type="component" value="Unassembled WGS sequence"/>
</dbReference>
<evidence type="ECO:0000256" key="4">
    <source>
        <dbReference type="ARBA" id="ARBA00022722"/>
    </source>
</evidence>
<keyword evidence="4" id="KW-0540">Nuclease</keyword>
<dbReference type="CDD" id="cd09277">
    <property type="entry name" value="RNase_HI_bacteria_like"/>
    <property type="match status" value="1"/>
</dbReference>
<evidence type="ECO:0000313" key="10">
    <source>
        <dbReference type="Proteomes" id="UP000597877"/>
    </source>
</evidence>
<dbReference type="Gene3D" id="3.40.970.10">
    <property type="entry name" value="Ribonuclease H1, N-terminal domain"/>
    <property type="match status" value="1"/>
</dbReference>
<dbReference type="InterPro" id="IPR012337">
    <property type="entry name" value="RNaseH-like_sf"/>
</dbReference>
<evidence type="ECO:0000256" key="2">
    <source>
        <dbReference type="ARBA" id="ARBA00005300"/>
    </source>
</evidence>
<sequence length="220" mass="24413">MAKKYYAVKVGEKTGIYETWEECKANVDGYPGALYKSFKNISDAYAYLGQEGTQLSLFDTEAPKDEDDDTTFDSDMPITTPSKAVAYVDGSFNSATGVFGYGVVMFHNGTETHLYDSGNDVQMASMRNVAGEIYGSMAAMKYALEKGIKKLSIYYDYMGIAKWCTGEWKTNKDGTIAYKKYYDKIKKSVDITFEKVKGHSGDKYNDLADSLAKKACGVVM</sequence>
<dbReference type="EMBL" id="JACOOZ010000001">
    <property type="protein sequence ID" value="MBC5666427.1"/>
    <property type="molecule type" value="Genomic_DNA"/>
</dbReference>
<comment type="caution">
    <text evidence="9">The sequence shown here is derived from an EMBL/GenBank/DDBJ whole genome shotgun (WGS) entry which is preliminary data.</text>
</comment>
<dbReference type="InterPro" id="IPR037056">
    <property type="entry name" value="RNase_H1_N_sf"/>
</dbReference>
<dbReference type="PROSITE" id="PS50879">
    <property type="entry name" value="RNASE_H_1"/>
    <property type="match status" value="1"/>
</dbReference>
<dbReference type="PANTHER" id="PTHR10642">
    <property type="entry name" value="RIBONUCLEASE H1"/>
    <property type="match status" value="1"/>
</dbReference>
<dbReference type="Gene3D" id="3.30.420.10">
    <property type="entry name" value="Ribonuclease H-like superfamily/Ribonuclease H"/>
    <property type="match status" value="1"/>
</dbReference>
<evidence type="ECO:0000259" key="8">
    <source>
        <dbReference type="PROSITE" id="PS50879"/>
    </source>
</evidence>
<evidence type="ECO:0000256" key="7">
    <source>
        <dbReference type="ARBA" id="ARBA00022801"/>
    </source>
</evidence>
<keyword evidence="10" id="KW-1185">Reference proteome</keyword>
<evidence type="ECO:0000256" key="6">
    <source>
        <dbReference type="ARBA" id="ARBA00022759"/>
    </source>
</evidence>
<keyword evidence="6" id="KW-0255">Endonuclease</keyword>
<comment type="catalytic activity">
    <reaction evidence="1">
        <text>Endonucleolytic cleavage to 5'-phosphomonoester.</text>
        <dbReference type="EC" id="3.1.26.4"/>
    </reaction>
</comment>
<dbReference type="InterPro" id="IPR036397">
    <property type="entry name" value="RNaseH_sf"/>
</dbReference>